<sequence>MEQSGHRRKVKTIIIPRGAFDVNDTIVLKVPQRSFSPFNERRSASPEAAFRASYFYNDPPLPRSINERLEKAYYEGFQNGQRLVHSAPLDQPVDVTRPDEHKTRSPRRRHCYVSPVRAAGIVKNEYQEQVRRKLEDRMMYFPTPSEGYDPAVIDKYKRALLRKTINNEDSEVDEQLYYPKSQTW</sequence>
<gene>
    <name evidence="1" type="ORF">PHYEVI_LOCUS5166</name>
</gene>
<dbReference type="AlphaFoldDB" id="A0A9N9TLN4"/>
<name>A0A9N9TLN4_PHYSR</name>
<evidence type="ECO:0000313" key="1">
    <source>
        <dbReference type="EMBL" id="CAG9858779.1"/>
    </source>
</evidence>
<organism evidence="1 2">
    <name type="scientific">Phyllotreta striolata</name>
    <name type="common">Striped flea beetle</name>
    <name type="synonym">Crioceris striolata</name>
    <dbReference type="NCBI Taxonomy" id="444603"/>
    <lineage>
        <taxon>Eukaryota</taxon>
        <taxon>Metazoa</taxon>
        <taxon>Ecdysozoa</taxon>
        <taxon>Arthropoda</taxon>
        <taxon>Hexapoda</taxon>
        <taxon>Insecta</taxon>
        <taxon>Pterygota</taxon>
        <taxon>Neoptera</taxon>
        <taxon>Endopterygota</taxon>
        <taxon>Coleoptera</taxon>
        <taxon>Polyphaga</taxon>
        <taxon>Cucujiformia</taxon>
        <taxon>Chrysomeloidea</taxon>
        <taxon>Chrysomelidae</taxon>
        <taxon>Galerucinae</taxon>
        <taxon>Alticini</taxon>
        <taxon>Phyllotreta</taxon>
    </lineage>
</organism>
<accession>A0A9N9TLN4</accession>
<evidence type="ECO:0000313" key="2">
    <source>
        <dbReference type="Proteomes" id="UP001153712"/>
    </source>
</evidence>
<reference evidence="1" key="1">
    <citation type="submission" date="2022-01" db="EMBL/GenBank/DDBJ databases">
        <authorList>
            <person name="King R."/>
        </authorList>
    </citation>
    <scope>NUCLEOTIDE SEQUENCE</scope>
</reference>
<dbReference type="EMBL" id="OU900095">
    <property type="protein sequence ID" value="CAG9858779.1"/>
    <property type="molecule type" value="Genomic_DNA"/>
</dbReference>
<protein>
    <submittedName>
        <fullName evidence="1">Uncharacterized protein</fullName>
    </submittedName>
</protein>
<dbReference type="Proteomes" id="UP001153712">
    <property type="component" value="Chromosome 2"/>
</dbReference>
<dbReference type="OrthoDB" id="10543114at2759"/>
<proteinExistence type="predicted"/>
<keyword evidence="2" id="KW-1185">Reference proteome</keyword>